<feature type="domain" description="Fimbrial-type adhesion" evidence="2">
    <location>
        <begin position="33"/>
        <end position="186"/>
    </location>
</feature>
<evidence type="ECO:0000256" key="1">
    <source>
        <dbReference type="SAM" id="SignalP"/>
    </source>
</evidence>
<dbReference type="PANTHER" id="PTHR33420">
    <property type="entry name" value="FIMBRIAL SUBUNIT ELFA-RELATED"/>
    <property type="match status" value="1"/>
</dbReference>
<keyword evidence="1" id="KW-0732">Signal</keyword>
<dbReference type="GO" id="GO:0009289">
    <property type="term" value="C:pilus"/>
    <property type="evidence" value="ECO:0007669"/>
    <property type="project" value="InterPro"/>
</dbReference>
<dbReference type="EMBL" id="NAEW01000017">
    <property type="protein sequence ID" value="OQM39785.1"/>
    <property type="molecule type" value="Genomic_DNA"/>
</dbReference>
<dbReference type="Gene3D" id="2.60.40.1090">
    <property type="entry name" value="Fimbrial-type adhesion domain"/>
    <property type="match status" value="1"/>
</dbReference>
<evidence type="ECO:0000259" key="2">
    <source>
        <dbReference type="Pfam" id="PF00419"/>
    </source>
</evidence>
<feature type="chain" id="PRO_5010698687" evidence="1">
    <location>
        <begin position="25"/>
        <end position="187"/>
    </location>
</feature>
<comment type="caution">
    <text evidence="3">The sequence shown here is derived from an EMBL/GenBank/DDBJ whole genome shotgun (WGS) entry which is preliminary data.</text>
</comment>
<dbReference type="NCBIfam" id="NF007276">
    <property type="entry name" value="PRK09733.1"/>
    <property type="match status" value="1"/>
</dbReference>
<dbReference type="RefSeq" id="WP_046275303.1">
    <property type="nucleotide sequence ID" value="NZ_CP077300.1"/>
</dbReference>
<proteinExistence type="predicted"/>
<dbReference type="SUPFAM" id="SSF49401">
    <property type="entry name" value="Bacterial adhesins"/>
    <property type="match status" value="1"/>
</dbReference>
<evidence type="ECO:0000313" key="3">
    <source>
        <dbReference type="EMBL" id="OQM39785.1"/>
    </source>
</evidence>
<name>A0A1V8NTQ1_CITBR</name>
<gene>
    <name evidence="3" type="ORF">BZK42_22930</name>
</gene>
<dbReference type="Proteomes" id="UP000192573">
    <property type="component" value="Unassembled WGS sequence"/>
</dbReference>
<protein>
    <submittedName>
        <fullName evidence="3">Fimbrial protein</fullName>
    </submittedName>
</protein>
<dbReference type="GO" id="GO:0043709">
    <property type="term" value="P:cell adhesion involved in single-species biofilm formation"/>
    <property type="evidence" value="ECO:0007669"/>
    <property type="project" value="TreeGrafter"/>
</dbReference>
<dbReference type="InterPro" id="IPR000259">
    <property type="entry name" value="Adhesion_dom_fimbrial"/>
</dbReference>
<organism evidence="3 4">
    <name type="scientific">Citrobacter braakii</name>
    <dbReference type="NCBI Taxonomy" id="57706"/>
    <lineage>
        <taxon>Bacteria</taxon>
        <taxon>Pseudomonadati</taxon>
        <taxon>Pseudomonadota</taxon>
        <taxon>Gammaproteobacteria</taxon>
        <taxon>Enterobacterales</taxon>
        <taxon>Enterobacteriaceae</taxon>
        <taxon>Citrobacter</taxon>
        <taxon>Citrobacter freundii complex</taxon>
    </lineage>
</organism>
<dbReference type="InterPro" id="IPR050263">
    <property type="entry name" value="Bact_Fimbrial_Adh_Pro"/>
</dbReference>
<feature type="signal peptide" evidence="1">
    <location>
        <begin position="1"/>
        <end position="24"/>
    </location>
</feature>
<sequence>MFKKTLLAVIAASAFSGAVFNASAAADQGHGKITFQGIVITAPCSIVPGDEDQTINLGQVADKVLNGDSKSRPVDVNIRLQDCVLTTGGTTIDKVKVTFSSANADSSTNLLKNTEDGLYGSATGVGVRLLTQSGANVVMGTEQLVNLVADNSNQVLTFKARMEAVATPGAVTPGNVKSDVNYVLAYN</sequence>
<dbReference type="AlphaFoldDB" id="A0A1V8NTQ1"/>
<accession>A0A1V8NTQ1</accession>
<dbReference type="InterPro" id="IPR036937">
    <property type="entry name" value="Adhesion_dom_fimbrial_sf"/>
</dbReference>
<dbReference type="InterPro" id="IPR008966">
    <property type="entry name" value="Adhesion_dom_sf"/>
</dbReference>
<dbReference type="Pfam" id="PF00419">
    <property type="entry name" value="Fimbrial"/>
    <property type="match status" value="1"/>
</dbReference>
<evidence type="ECO:0000313" key="4">
    <source>
        <dbReference type="Proteomes" id="UP000192573"/>
    </source>
</evidence>
<dbReference type="PANTHER" id="PTHR33420:SF11">
    <property type="entry name" value="FIMBRIAL-LIKE PROTEIN"/>
    <property type="match status" value="1"/>
</dbReference>
<reference evidence="3 4" key="1">
    <citation type="submission" date="2017-03" db="EMBL/GenBank/DDBJ databases">
        <authorList>
            <person name="Afonso C.L."/>
            <person name="Miller P.J."/>
            <person name="Scott M.A."/>
            <person name="Spackman E."/>
            <person name="Goraichik I."/>
            <person name="Dimitrov K.M."/>
            <person name="Suarez D.L."/>
            <person name="Swayne D.E."/>
        </authorList>
    </citation>
    <scope>NUCLEOTIDE SEQUENCE [LARGE SCALE GENOMIC DNA]</scope>
    <source>
        <strain evidence="3 4">ATCC 51113</strain>
    </source>
</reference>